<evidence type="ECO:0000256" key="2">
    <source>
        <dbReference type="ARBA" id="ARBA00022723"/>
    </source>
</evidence>
<comment type="caution">
    <text evidence="9">The sequence shown here is derived from an EMBL/GenBank/DDBJ whole genome shotgun (WGS) entry which is preliminary data.</text>
</comment>
<organism evidence="9 10">
    <name type="scientific">Tritrichomonas foetus</name>
    <dbReference type="NCBI Taxonomy" id="1144522"/>
    <lineage>
        <taxon>Eukaryota</taxon>
        <taxon>Metamonada</taxon>
        <taxon>Parabasalia</taxon>
        <taxon>Tritrichomonadida</taxon>
        <taxon>Tritrichomonadidae</taxon>
        <taxon>Tritrichomonas</taxon>
    </lineage>
</organism>
<comment type="subcellular location">
    <subcellularLocation>
        <location evidence="1">Nucleus</location>
    </subcellularLocation>
</comment>
<dbReference type="RefSeq" id="XP_068369927.1">
    <property type="nucleotide sequence ID" value="XM_068513839.1"/>
</dbReference>
<dbReference type="OrthoDB" id="1306014at2759"/>
<dbReference type="PANTHER" id="PTHR23215:SF0">
    <property type="entry name" value="BUB3-INTERACTING AND GLEBS MOTIF-CONTAINING PROTEIN ZNF207"/>
    <property type="match status" value="1"/>
</dbReference>
<dbReference type="VEuPathDB" id="TrichDB:TRFO_41546"/>
<dbReference type="Proteomes" id="UP000179807">
    <property type="component" value="Unassembled WGS sequence"/>
</dbReference>
<dbReference type="GO" id="GO:0008270">
    <property type="term" value="F:zinc ion binding"/>
    <property type="evidence" value="ECO:0007669"/>
    <property type="project" value="UniProtKB-KW"/>
</dbReference>
<evidence type="ECO:0000313" key="9">
    <source>
        <dbReference type="EMBL" id="OHT16791.1"/>
    </source>
</evidence>
<evidence type="ECO:0000256" key="4">
    <source>
        <dbReference type="ARBA" id="ARBA00022833"/>
    </source>
</evidence>
<dbReference type="GO" id="GO:0003677">
    <property type="term" value="F:DNA binding"/>
    <property type="evidence" value="ECO:0007669"/>
    <property type="project" value="InterPro"/>
</dbReference>
<evidence type="ECO:0000256" key="1">
    <source>
        <dbReference type="ARBA" id="ARBA00004123"/>
    </source>
</evidence>
<dbReference type="PROSITE" id="PS50808">
    <property type="entry name" value="ZF_BED"/>
    <property type="match status" value="1"/>
</dbReference>
<dbReference type="InterPro" id="IPR003656">
    <property type="entry name" value="Znf_BED"/>
</dbReference>
<reference evidence="9" key="1">
    <citation type="submission" date="2016-10" db="EMBL/GenBank/DDBJ databases">
        <authorList>
            <person name="Benchimol M."/>
            <person name="Almeida L.G."/>
            <person name="Vasconcelos A.T."/>
            <person name="Perreira-Neves A."/>
            <person name="Rosa I.A."/>
            <person name="Tasca T."/>
            <person name="Bogo M.R."/>
            <person name="de Souza W."/>
        </authorList>
    </citation>
    <scope>NUCLEOTIDE SEQUENCE [LARGE SCALE GENOMIC DNA]</scope>
    <source>
        <strain evidence="9">K</strain>
    </source>
</reference>
<proteinExistence type="predicted"/>
<keyword evidence="10" id="KW-1185">Reference proteome</keyword>
<dbReference type="InterPro" id="IPR013087">
    <property type="entry name" value="Znf_C2H2_type"/>
</dbReference>
<keyword evidence="2" id="KW-0479">Metal-binding</keyword>
<dbReference type="PROSITE" id="PS00028">
    <property type="entry name" value="ZINC_FINGER_C2H2_1"/>
    <property type="match status" value="1"/>
</dbReference>
<sequence length="242" mass="28135">MNKKQKVWCYFCDKVFDDEVHLINHQRMFHFRCPICRRQKMNCKLLVEHMSGVHKQILEKVPNALEGKDSPDNVVFGMKGIPETEYVRWLTSVNPEFREKARNINLDGAVFANDVTRMASLAHKTAAHNITYNQLNQFNAAVSFNPGQGTMITARGLINSDTMQSQQRRSAPVDDVAAAQRRYDIAMRKAKEIIEDAMYQSEKERKRRAREKAKNEILYFEPENGLSVFEMRAKYLQEKNCQ</sequence>
<gene>
    <name evidence="9" type="ORF">TRFO_41546</name>
</gene>
<evidence type="ECO:0000256" key="6">
    <source>
        <dbReference type="PROSITE-ProRule" id="PRU00042"/>
    </source>
</evidence>
<keyword evidence="5" id="KW-0539">Nucleus</keyword>
<dbReference type="PANTHER" id="PTHR23215">
    <property type="entry name" value="ZINC FINGER PROTEIN 207"/>
    <property type="match status" value="1"/>
</dbReference>
<accession>A0A1J4KZW1</accession>
<dbReference type="CDD" id="cd20908">
    <property type="entry name" value="SUF4-like"/>
    <property type="match status" value="1"/>
</dbReference>
<dbReference type="SMART" id="SM00355">
    <property type="entry name" value="ZnF_C2H2"/>
    <property type="match status" value="2"/>
</dbReference>
<evidence type="ECO:0000256" key="3">
    <source>
        <dbReference type="ARBA" id="ARBA00022771"/>
    </source>
</evidence>
<evidence type="ECO:0000256" key="5">
    <source>
        <dbReference type="ARBA" id="ARBA00023242"/>
    </source>
</evidence>
<name>A0A1J4KZW1_9EUKA</name>
<keyword evidence="4" id="KW-0862">Zinc</keyword>
<dbReference type="GO" id="GO:0005634">
    <property type="term" value="C:nucleus"/>
    <property type="evidence" value="ECO:0007669"/>
    <property type="project" value="UniProtKB-SubCell"/>
</dbReference>
<feature type="domain" description="BED-type" evidence="8">
    <location>
        <begin position="2"/>
        <end position="61"/>
    </location>
</feature>
<dbReference type="EMBL" id="MLAK01000069">
    <property type="protein sequence ID" value="OHT16791.1"/>
    <property type="molecule type" value="Genomic_DNA"/>
</dbReference>
<dbReference type="GeneID" id="94848543"/>
<dbReference type="PROSITE" id="PS50157">
    <property type="entry name" value="ZINC_FINGER_C2H2_2"/>
    <property type="match status" value="1"/>
</dbReference>
<keyword evidence="3 6" id="KW-0863">Zinc-finger</keyword>
<evidence type="ECO:0000259" key="7">
    <source>
        <dbReference type="PROSITE" id="PS50157"/>
    </source>
</evidence>
<evidence type="ECO:0000259" key="8">
    <source>
        <dbReference type="PROSITE" id="PS50808"/>
    </source>
</evidence>
<protein>
    <submittedName>
        <fullName evidence="9">Zinc finger, C2H2 type family protein</fullName>
    </submittedName>
</protein>
<feature type="domain" description="C2H2-type" evidence="7">
    <location>
        <begin position="7"/>
        <end position="30"/>
    </location>
</feature>
<evidence type="ECO:0000313" key="10">
    <source>
        <dbReference type="Proteomes" id="UP000179807"/>
    </source>
</evidence>
<dbReference type="AlphaFoldDB" id="A0A1J4KZW1"/>